<dbReference type="Pfam" id="PF01814">
    <property type="entry name" value="Hemerythrin"/>
    <property type="match status" value="1"/>
</dbReference>
<feature type="domain" description="Hemerythrin-like" evidence="1">
    <location>
        <begin position="3"/>
        <end position="119"/>
    </location>
</feature>
<dbReference type="InterPro" id="IPR012312">
    <property type="entry name" value="Hemerythrin-like"/>
</dbReference>
<evidence type="ECO:0000313" key="2">
    <source>
        <dbReference type="EMBL" id="KHT52502.1"/>
    </source>
</evidence>
<dbReference type="CDD" id="cd12108">
    <property type="entry name" value="Hr-like"/>
    <property type="match status" value="1"/>
</dbReference>
<proteinExistence type="predicted"/>
<sequence>MKIFEALRQDHEKQRLLLKILAETSGDTAARREYYQELKTQLESHAIAEERHFYSHLLEKDATADLTRHGIAEHHEIDELLAKLDDTDMSSPAWLRYLKALQEKVEHHLADEEQEFFQVAGNVLNDRQKTKLADEYQKEMKQELDTEKLTA</sequence>
<dbReference type="PANTHER" id="PTHR35585">
    <property type="entry name" value="HHE DOMAIN PROTEIN (AFU_ORTHOLOGUE AFUA_4G00730)"/>
    <property type="match status" value="1"/>
</dbReference>
<evidence type="ECO:0000259" key="1">
    <source>
        <dbReference type="Pfam" id="PF01814"/>
    </source>
</evidence>
<name>A0A0B3Y6E4_9ALTE</name>
<reference evidence="2 3" key="1">
    <citation type="submission" date="2014-12" db="EMBL/GenBank/DDBJ databases">
        <title>Genome sequencing of Alteromonas marina AD001.</title>
        <authorList>
            <person name="Adrian T.G.S."/>
            <person name="Chan K.G."/>
        </authorList>
    </citation>
    <scope>NUCLEOTIDE SEQUENCE [LARGE SCALE GENOMIC DNA]</scope>
    <source>
        <strain evidence="2 3">AD001</strain>
    </source>
</reference>
<comment type="caution">
    <text evidence="2">The sequence shown here is derived from an EMBL/GenBank/DDBJ whole genome shotgun (WGS) entry which is preliminary data.</text>
</comment>
<dbReference type="OrthoDB" id="5523420at2"/>
<dbReference type="Proteomes" id="UP000031197">
    <property type="component" value="Unassembled WGS sequence"/>
</dbReference>
<dbReference type="AlphaFoldDB" id="A0A0B3Y6E4"/>
<evidence type="ECO:0000313" key="3">
    <source>
        <dbReference type="Proteomes" id="UP000031197"/>
    </source>
</evidence>
<gene>
    <name evidence="2" type="ORF">RJ41_11100</name>
</gene>
<organism evidence="2 3">
    <name type="scientific">Alteromonas marina</name>
    <dbReference type="NCBI Taxonomy" id="203795"/>
    <lineage>
        <taxon>Bacteria</taxon>
        <taxon>Pseudomonadati</taxon>
        <taxon>Pseudomonadota</taxon>
        <taxon>Gammaproteobacteria</taxon>
        <taxon>Alteromonadales</taxon>
        <taxon>Alteromonadaceae</taxon>
        <taxon>Alteromonas/Salinimonas group</taxon>
        <taxon>Alteromonas</taxon>
    </lineage>
</organism>
<protein>
    <submittedName>
        <fullName evidence="2">Hemerythrin</fullName>
    </submittedName>
</protein>
<dbReference type="EMBL" id="JWLW01000017">
    <property type="protein sequence ID" value="KHT52502.1"/>
    <property type="molecule type" value="Genomic_DNA"/>
</dbReference>
<dbReference type="RefSeq" id="WP_039220565.1">
    <property type="nucleotide sequence ID" value="NZ_JWLW01000017.1"/>
</dbReference>
<accession>A0A0B3Y6E4</accession>
<keyword evidence="3" id="KW-1185">Reference proteome</keyword>
<dbReference type="Gene3D" id="1.20.120.520">
    <property type="entry name" value="nmb1532 protein domain like"/>
    <property type="match status" value="1"/>
</dbReference>
<dbReference type="PANTHER" id="PTHR35585:SF1">
    <property type="entry name" value="HHE DOMAIN PROTEIN (AFU_ORTHOLOGUE AFUA_4G00730)"/>
    <property type="match status" value="1"/>
</dbReference>